<feature type="transmembrane region" description="Helical" evidence="2">
    <location>
        <begin position="274"/>
        <end position="299"/>
    </location>
</feature>
<dbReference type="OrthoDB" id="8119704at2759"/>
<dbReference type="SUPFAM" id="SSF53474">
    <property type="entry name" value="alpha/beta-Hydrolases"/>
    <property type="match status" value="1"/>
</dbReference>
<protein>
    <submittedName>
        <fullName evidence="4">Alpha/beta-hydrolase</fullName>
    </submittedName>
</protein>
<dbReference type="InterPro" id="IPR050266">
    <property type="entry name" value="AB_hydrolase_sf"/>
</dbReference>
<name>A0A1Y2EN67_9FUNG</name>
<feature type="compositionally biased region" description="Polar residues" evidence="1">
    <location>
        <begin position="79"/>
        <end position="93"/>
    </location>
</feature>
<evidence type="ECO:0000256" key="1">
    <source>
        <dbReference type="SAM" id="MobiDB-lite"/>
    </source>
</evidence>
<dbReference type="PANTHER" id="PTHR43798">
    <property type="entry name" value="MONOACYLGLYCEROL LIPASE"/>
    <property type="match status" value="1"/>
</dbReference>
<keyword evidence="4" id="KW-0378">Hydrolase</keyword>
<dbReference type="Proteomes" id="UP000193920">
    <property type="component" value="Unassembled WGS sequence"/>
</dbReference>
<dbReference type="InterPro" id="IPR029058">
    <property type="entry name" value="AB_hydrolase_fold"/>
</dbReference>
<keyword evidence="5" id="KW-1185">Reference proteome</keyword>
<gene>
    <name evidence="4" type="ORF">LY90DRAFT_699793</name>
</gene>
<feature type="compositionally biased region" description="Polar residues" evidence="1">
    <location>
        <begin position="101"/>
        <end position="120"/>
    </location>
</feature>
<accession>A0A1Y2EN67</accession>
<feature type="compositionally biased region" description="Basic and acidic residues" evidence="1">
    <location>
        <begin position="126"/>
        <end position="161"/>
    </location>
</feature>
<comment type="caution">
    <text evidence="4">The sequence shown here is derived from an EMBL/GenBank/DDBJ whole genome shotgun (WGS) entry which is preliminary data.</text>
</comment>
<dbReference type="GO" id="GO:0016787">
    <property type="term" value="F:hydrolase activity"/>
    <property type="evidence" value="ECO:0007669"/>
    <property type="project" value="UniProtKB-KW"/>
</dbReference>
<evidence type="ECO:0000313" key="4">
    <source>
        <dbReference type="EMBL" id="ORY73020.1"/>
    </source>
</evidence>
<reference evidence="4 5" key="1">
    <citation type="submission" date="2016-08" db="EMBL/GenBank/DDBJ databases">
        <title>A Parts List for Fungal Cellulosomes Revealed by Comparative Genomics.</title>
        <authorList>
            <consortium name="DOE Joint Genome Institute"/>
            <person name="Haitjema C.H."/>
            <person name="Gilmore S.P."/>
            <person name="Henske J.K."/>
            <person name="Solomon K.V."/>
            <person name="De Groot R."/>
            <person name="Kuo A."/>
            <person name="Mondo S.J."/>
            <person name="Salamov A.A."/>
            <person name="Labutti K."/>
            <person name="Zhao Z."/>
            <person name="Chiniquy J."/>
            <person name="Barry K."/>
            <person name="Brewer H.M."/>
            <person name="Purvine S.O."/>
            <person name="Wright A.T."/>
            <person name="Boxma B."/>
            <person name="Van Alen T."/>
            <person name="Hackstein J.H."/>
            <person name="Baker S.E."/>
            <person name="Grigoriev I.V."/>
            <person name="O'Malley M.A."/>
        </authorList>
    </citation>
    <scope>NUCLEOTIDE SEQUENCE [LARGE SCALE GENOMIC DNA]</scope>
    <source>
        <strain evidence="4 5">G1</strain>
    </source>
</reference>
<keyword evidence="2" id="KW-0472">Membrane</keyword>
<dbReference type="AlphaFoldDB" id="A0A1Y2EN67"/>
<dbReference type="EMBL" id="MCOG01000036">
    <property type="protein sequence ID" value="ORY73020.1"/>
    <property type="molecule type" value="Genomic_DNA"/>
</dbReference>
<dbReference type="InterPro" id="IPR000073">
    <property type="entry name" value="AB_hydrolase_1"/>
</dbReference>
<dbReference type="Gene3D" id="3.40.50.1820">
    <property type="entry name" value="alpha/beta hydrolase"/>
    <property type="match status" value="1"/>
</dbReference>
<feature type="domain" description="AB hydrolase-1" evidence="3">
    <location>
        <begin position="358"/>
        <end position="442"/>
    </location>
</feature>
<feature type="region of interest" description="Disordered" evidence="1">
    <location>
        <begin position="79"/>
        <end position="169"/>
    </location>
</feature>
<sequence length="593" mass="67597">MENTENTIICKTNSVNIDTTISIDNTINIDNSEEKMLNSIKKESDIVSINISNENKILQKERTLKANSIISQSDSLTQINSDSFNIPNETQNNTKKELKKSTSLNSQTDSVAHTDSNTIEVMNENESEKENEKEKENKNEKENENEKENDTHNTSEQKEKAASFVSQPDAISIVISNATEDNEDNKEDEHKKKLHSILSQSESLSIDISNITEVDKLSSATSESKTINILNDTDKDSKIKVKKSNSIISKSDTASKDVDDNQEKQEKQKKKKGFIYIVVHLIIWLISLVVFILMCYGYFCLICSINEGRDLEDLDKKYFNKTEVNEHYMSFNIVGNENNKTTIVILPRMGSPSPIIEYKPLAEALSSKYRVVTIEPFGYGFSEDVGDNRTMENIIYEFHEFVKKIGIDKYYLMGHSLGGLYSLKWAKDYTNEVLGFIGLDSSVPGIEKIETEEKFLAEKDRAETIHKLGLNRLNNILKSDLLPIDHSYKYTDDELKIEKFLINKKAFSKGIVEDIKNYYGNLSKLSGAKFPDQVPVLSFVSSESNKKFDKWNDLQHQVLGNNTRNEVIILDGPHNIHYEQKDAIVKKVKEWIN</sequence>
<keyword evidence="2" id="KW-1133">Transmembrane helix</keyword>
<evidence type="ECO:0000259" key="3">
    <source>
        <dbReference type="Pfam" id="PF00561"/>
    </source>
</evidence>
<proteinExistence type="predicted"/>
<keyword evidence="2" id="KW-0812">Transmembrane</keyword>
<evidence type="ECO:0000313" key="5">
    <source>
        <dbReference type="Proteomes" id="UP000193920"/>
    </source>
</evidence>
<dbReference type="Pfam" id="PF00561">
    <property type="entry name" value="Abhydrolase_1"/>
    <property type="match status" value="1"/>
</dbReference>
<organism evidence="4 5">
    <name type="scientific">Neocallimastix californiae</name>
    <dbReference type="NCBI Taxonomy" id="1754190"/>
    <lineage>
        <taxon>Eukaryota</taxon>
        <taxon>Fungi</taxon>
        <taxon>Fungi incertae sedis</taxon>
        <taxon>Chytridiomycota</taxon>
        <taxon>Chytridiomycota incertae sedis</taxon>
        <taxon>Neocallimastigomycetes</taxon>
        <taxon>Neocallimastigales</taxon>
        <taxon>Neocallimastigaceae</taxon>
        <taxon>Neocallimastix</taxon>
    </lineage>
</organism>
<evidence type="ECO:0000256" key="2">
    <source>
        <dbReference type="SAM" id="Phobius"/>
    </source>
</evidence>